<sequence>MKVNTLNKVVSLCSFLLVLSLVSVQAQRLDSLEAKFEAPANPGHDKVIKLHPVQLALGEIYLGYERARTQFVSNEIGFSYIHRIYLKDGDSHTSRDLPLNTHGVGIRMSQRHYTSKKGNAPFGFFHGPSFGYRFILFQDSSYEILGLPEPNQTDPDARYVGRLYLNTFDLTYQLGGQFKLSNHFTLEVAGGIGGRLKYAYARDADELLHDLFVGKEVLSDTNGAFLVTPLPQLKLSVGYSF</sequence>
<dbReference type="GO" id="GO:0005524">
    <property type="term" value="F:ATP binding"/>
    <property type="evidence" value="ECO:0007669"/>
    <property type="project" value="UniProtKB-KW"/>
</dbReference>
<name>A0A5C8KF99_9BACT</name>
<evidence type="ECO:0000256" key="1">
    <source>
        <dbReference type="SAM" id="SignalP"/>
    </source>
</evidence>
<dbReference type="AlphaFoldDB" id="A0A5C8KF99"/>
<dbReference type="OrthoDB" id="850234at2"/>
<reference evidence="2 3" key="1">
    <citation type="submission" date="2019-08" db="EMBL/GenBank/DDBJ databases">
        <authorList>
            <person name="Shi S."/>
        </authorList>
    </citation>
    <scope>NUCLEOTIDE SEQUENCE [LARGE SCALE GENOMIC DNA]</scope>
    <source>
        <strain evidence="2 3">GY10130</strain>
    </source>
</reference>
<comment type="caution">
    <text evidence="2">The sequence shown here is derived from an EMBL/GenBank/DDBJ whole genome shotgun (WGS) entry which is preliminary data.</text>
</comment>
<accession>A0A5C8KF99</accession>
<proteinExistence type="predicted"/>
<dbReference type="EMBL" id="VRTY01000001">
    <property type="protein sequence ID" value="TXK52819.1"/>
    <property type="molecule type" value="Genomic_DNA"/>
</dbReference>
<evidence type="ECO:0000313" key="3">
    <source>
        <dbReference type="Proteomes" id="UP000321926"/>
    </source>
</evidence>
<organism evidence="2 3">
    <name type="scientific">Pontibacter qinzhouensis</name>
    <dbReference type="NCBI Taxonomy" id="2603253"/>
    <lineage>
        <taxon>Bacteria</taxon>
        <taxon>Pseudomonadati</taxon>
        <taxon>Bacteroidota</taxon>
        <taxon>Cytophagia</taxon>
        <taxon>Cytophagales</taxon>
        <taxon>Hymenobacteraceae</taxon>
        <taxon>Pontibacter</taxon>
    </lineage>
</organism>
<dbReference type="Proteomes" id="UP000321926">
    <property type="component" value="Unassembled WGS sequence"/>
</dbReference>
<dbReference type="RefSeq" id="WP_147919723.1">
    <property type="nucleotide sequence ID" value="NZ_VRTY01000001.1"/>
</dbReference>
<gene>
    <name evidence="2" type="ORF">FVR03_00140</name>
</gene>
<keyword evidence="2" id="KW-0547">Nucleotide-binding</keyword>
<keyword evidence="1" id="KW-0732">Signal</keyword>
<evidence type="ECO:0000313" key="2">
    <source>
        <dbReference type="EMBL" id="TXK52819.1"/>
    </source>
</evidence>
<feature type="signal peptide" evidence="1">
    <location>
        <begin position="1"/>
        <end position="26"/>
    </location>
</feature>
<protein>
    <submittedName>
        <fullName evidence="2">ABC transporter ATP-binding protein</fullName>
    </submittedName>
</protein>
<keyword evidence="2" id="KW-0067">ATP-binding</keyword>
<keyword evidence="3" id="KW-1185">Reference proteome</keyword>
<feature type="chain" id="PRO_5022750880" evidence="1">
    <location>
        <begin position="27"/>
        <end position="241"/>
    </location>
</feature>